<keyword evidence="7 8" id="KW-0472">Membrane</keyword>
<dbReference type="Pfam" id="PF13813">
    <property type="entry name" value="MBOAT_2"/>
    <property type="match status" value="1"/>
</dbReference>
<dbReference type="GO" id="GO:0016020">
    <property type="term" value="C:membrane"/>
    <property type="evidence" value="ECO:0007669"/>
    <property type="project" value="UniProtKB-SubCell"/>
</dbReference>
<keyword evidence="4" id="KW-0808">Transferase</keyword>
<protein>
    <recommendedName>
        <fullName evidence="9">Wax synthase domain-containing protein</fullName>
    </recommendedName>
</protein>
<evidence type="ECO:0000313" key="11">
    <source>
        <dbReference type="EMBL" id="CAF4112800.1"/>
    </source>
</evidence>
<reference evidence="10" key="1">
    <citation type="submission" date="2021-02" db="EMBL/GenBank/DDBJ databases">
        <authorList>
            <person name="Nowell W R."/>
        </authorList>
    </citation>
    <scope>NUCLEOTIDE SEQUENCE</scope>
</reference>
<feature type="domain" description="Wax synthase" evidence="9">
    <location>
        <begin position="179"/>
        <end position="258"/>
    </location>
</feature>
<dbReference type="EMBL" id="CAJNOE010000192">
    <property type="protein sequence ID" value="CAF1032786.1"/>
    <property type="molecule type" value="Genomic_DNA"/>
</dbReference>
<keyword evidence="6 8" id="KW-1133">Transmembrane helix</keyword>
<dbReference type="PANTHER" id="PTHR31595:SF57">
    <property type="entry name" value="OS04G0481900 PROTEIN"/>
    <property type="match status" value="1"/>
</dbReference>
<dbReference type="PANTHER" id="PTHR31595">
    <property type="entry name" value="LONG-CHAIN-ALCOHOL O-FATTY-ACYLTRANSFERASE 3-RELATED"/>
    <property type="match status" value="1"/>
</dbReference>
<comment type="pathway">
    <text evidence="2">Secondary metabolite biosynthesis.</text>
</comment>
<dbReference type="GO" id="GO:0008374">
    <property type="term" value="F:O-acyltransferase activity"/>
    <property type="evidence" value="ECO:0007669"/>
    <property type="project" value="InterPro"/>
</dbReference>
<dbReference type="EMBL" id="CAJOBB010005023">
    <property type="protein sequence ID" value="CAF4112800.1"/>
    <property type="molecule type" value="Genomic_DNA"/>
</dbReference>
<accession>A0A814J9Z6</accession>
<evidence type="ECO:0000256" key="5">
    <source>
        <dbReference type="ARBA" id="ARBA00022692"/>
    </source>
</evidence>
<dbReference type="InterPro" id="IPR032805">
    <property type="entry name" value="Wax_synthase_dom"/>
</dbReference>
<dbReference type="Proteomes" id="UP000663868">
    <property type="component" value="Unassembled WGS sequence"/>
</dbReference>
<evidence type="ECO:0000256" key="1">
    <source>
        <dbReference type="ARBA" id="ARBA00004141"/>
    </source>
</evidence>
<comment type="caution">
    <text evidence="10">The sequence shown here is derived from an EMBL/GenBank/DDBJ whole genome shotgun (WGS) entry which is preliminary data.</text>
</comment>
<evidence type="ECO:0000256" key="4">
    <source>
        <dbReference type="ARBA" id="ARBA00022679"/>
    </source>
</evidence>
<feature type="transmembrane region" description="Helical" evidence="8">
    <location>
        <begin position="249"/>
        <end position="269"/>
    </location>
</feature>
<evidence type="ECO:0000256" key="7">
    <source>
        <dbReference type="ARBA" id="ARBA00023136"/>
    </source>
</evidence>
<comment type="similarity">
    <text evidence="3">Belongs to the wax synthase family.</text>
</comment>
<evidence type="ECO:0000256" key="2">
    <source>
        <dbReference type="ARBA" id="ARBA00005179"/>
    </source>
</evidence>
<dbReference type="Proteomes" id="UP000663860">
    <property type="component" value="Unassembled WGS sequence"/>
</dbReference>
<sequence length="329" mass="38549">MLFSIFVFIGWIIQILICFYFVRFISNIIIRCILTLVPCIILTYVVAYDHPPLQMTSMLFVTYCWLASIRLIHLIVLTPDQCPTLSDYILKFLWMFFPIVRCPPDQHQKWPILYDLVCAGIKIIVNHWIYKWLLICEGSDSCFRRIMFYILILTYSFLLDIQCAILRTITHDKYMLKPMNNFPIMSRSLHEFWGRRYNQLVGTIFRESLFQPIRQHLSSTKIAPLLVFFTSGLLHTHLAIVALKDYQTIIPALVFFVLHGMACTIEAHVPFQLPVLLSWLLTQLFLLVTASLQIGPFIRIGPKFYSLNPPPLFEQQWIPKLPVPNFCPK</sequence>
<proteinExistence type="inferred from homology"/>
<feature type="transmembrane region" description="Helical" evidence="8">
    <location>
        <begin position="146"/>
        <end position="169"/>
    </location>
</feature>
<dbReference type="InterPro" id="IPR044851">
    <property type="entry name" value="Wax_synthase"/>
</dbReference>
<evidence type="ECO:0000259" key="9">
    <source>
        <dbReference type="Pfam" id="PF13813"/>
    </source>
</evidence>
<comment type="subcellular location">
    <subcellularLocation>
        <location evidence="1">Membrane</location>
        <topology evidence="1">Multi-pass membrane protein</topology>
    </subcellularLocation>
</comment>
<dbReference type="AlphaFoldDB" id="A0A814J9Z6"/>
<organism evidence="10 12">
    <name type="scientific">Adineta steineri</name>
    <dbReference type="NCBI Taxonomy" id="433720"/>
    <lineage>
        <taxon>Eukaryota</taxon>
        <taxon>Metazoa</taxon>
        <taxon>Spiralia</taxon>
        <taxon>Gnathifera</taxon>
        <taxon>Rotifera</taxon>
        <taxon>Eurotatoria</taxon>
        <taxon>Bdelloidea</taxon>
        <taxon>Adinetida</taxon>
        <taxon>Adinetidae</taxon>
        <taxon>Adineta</taxon>
    </lineage>
</organism>
<evidence type="ECO:0000313" key="10">
    <source>
        <dbReference type="EMBL" id="CAF1032786.1"/>
    </source>
</evidence>
<name>A0A814J9Z6_9BILA</name>
<feature type="transmembrane region" description="Helical" evidence="8">
    <location>
        <begin position="59"/>
        <end position="77"/>
    </location>
</feature>
<keyword evidence="5 8" id="KW-0812">Transmembrane</keyword>
<dbReference type="GO" id="GO:0006629">
    <property type="term" value="P:lipid metabolic process"/>
    <property type="evidence" value="ECO:0007669"/>
    <property type="project" value="InterPro"/>
</dbReference>
<feature type="transmembrane region" description="Helical" evidence="8">
    <location>
        <begin position="276"/>
        <end position="298"/>
    </location>
</feature>
<gene>
    <name evidence="10" type="ORF">IZO911_LOCUS19347</name>
    <name evidence="11" type="ORF">KXQ929_LOCUS35181</name>
</gene>
<feature type="transmembrane region" description="Helical" evidence="8">
    <location>
        <begin position="5"/>
        <end position="22"/>
    </location>
</feature>
<feature type="transmembrane region" description="Helical" evidence="8">
    <location>
        <begin position="28"/>
        <end position="47"/>
    </location>
</feature>
<evidence type="ECO:0000256" key="8">
    <source>
        <dbReference type="SAM" id="Phobius"/>
    </source>
</evidence>
<feature type="transmembrane region" description="Helical" evidence="8">
    <location>
        <begin position="222"/>
        <end position="243"/>
    </location>
</feature>
<evidence type="ECO:0000313" key="12">
    <source>
        <dbReference type="Proteomes" id="UP000663860"/>
    </source>
</evidence>
<evidence type="ECO:0000256" key="3">
    <source>
        <dbReference type="ARBA" id="ARBA00007282"/>
    </source>
</evidence>
<evidence type="ECO:0000256" key="6">
    <source>
        <dbReference type="ARBA" id="ARBA00022989"/>
    </source>
</evidence>